<dbReference type="RefSeq" id="WP_025759894.1">
    <property type="nucleotide sequence ID" value="NZ_JALLNE010000005.1"/>
</dbReference>
<dbReference type="NCBIfam" id="NF002381">
    <property type="entry name" value="PRK01388.1"/>
    <property type="match status" value="1"/>
</dbReference>
<dbReference type="Proteomes" id="UP000033352">
    <property type="component" value="Unassembled WGS sequence"/>
</dbReference>
<evidence type="ECO:0000256" key="4">
    <source>
        <dbReference type="ARBA" id="ARBA00022490"/>
    </source>
</evidence>
<comment type="catalytic activity">
    <reaction evidence="7 8">
        <text>L-arginine + H2O = L-citrulline + NH4(+)</text>
        <dbReference type="Rhea" id="RHEA:19597"/>
        <dbReference type="ChEBI" id="CHEBI:15377"/>
        <dbReference type="ChEBI" id="CHEBI:28938"/>
        <dbReference type="ChEBI" id="CHEBI:32682"/>
        <dbReference type="ChEBI" id="CHEBI:57743"/>
        <dbReference type="EC" id="3.5.3.6"/>
    </reaction>
</comment>
<evidence type="ECO:0000256" key="2">
    <source>
        <dbReference type="ARBA" id="ARBA00005213"/>
    </source>
</evidence>
<accession>A0A0F1BED5</accession>
<dbReference type="GO" id="GO:0005737">
    <property type="term" value="C:cytoplasm"/>
    <property type="evidence" value="ECO:0007669"/>
    <property type="project" value="UniProtKB-SubCell"/>
</dbReference>
<evidence type="ECO:0000256" key="5">
    <source>
        <dbReference type="ARBA" id="ARBA00022503"/>
    </source>
</evidence>
<gene>
    <name evidence="8" type="primary">arcA</name>
    <name evidence="10" type="ORF">SS37_01230</name>
</gene>
<dbReference type="EC" id="3.5.3.6" evidence="8"/>
<evidence type="ECO:0000256" key="3">
    <source>
        <dbReference type="ARBA" id="ARBA00010206"/>
    </source>
</evidence>
<sequence>MEKHYVGSEIGQLRSVMLHRPNLSLKRLTPSNCQELLFDDVLSVERAGEEHDIFANTLREQGVEVLLLTDLLTQTLDIAEAKAWLLETQISDYRLGPTFAGDVRGWLADMPHRELARRLSGGLTYGEIPAAIKNMVVDTHTANDFIMKPLPNHLFTRDTSCWIYNGVSINPMAKPARQRETNNLRAIYRWHPAFADGEFIKYFGDENINYDHATLEGGDVLVIGRGAVLIGMSERTTPQGVEFLANSLFKHRQAERVIAVELPKHRSCMHLDTVMTHIDVDTFSVYPEVVRKDAQCWTLTPDGRGGLLRTQETDLLHAIEKALGINQVRLITTGGDAFEAEREQWNDANNVLTLRPGVVIGYERNVWTNEKYDKAGITVLPIPGDELGRGRGGARCMSCPLERDGI</sequence>
<dbReference type="EMBL" id="JZYX01000002">
    <property type="protein sequence ID" value="KJN32656.1"/>
    <property type="molecule type" value="Genomic_DNA"/>
</dbReference>
<dbReference type="PRINTS" id="PR01466">
    <property type="entry name" value="ARGDEIMINASE"/>
</dbReference>
<evidence type="ECO:0000256" key="9">
    <source>
        <dbReference type="PIRSR" id="PIRSR006356-1"/>
    </source>
</evidence>
<dbReference type="GO" id="GO:0016990">
    <property type="term" value="F:arginine deiminase activity"/>
    <property type="evidence" value="ECO:0007669"/>
    <property type="project" value="UniProtKB-UniRule"/>
</dbReference>
<dbReference type="HAMAP" id="MF_00242">
    <property type="entry name" value="Arg_deiminase"/>
    <property type="match status" value="1"/>
</dbReference>
<dbReference type="Pfam" id="PF02274">
    <property type="entry name" value="ADI"/>
    <property type="match status" value="1"/>
</dbReference>
<comment type="caution">
    <text evidence="10">The sequence shown here is derived from an EMBL/GenBank/DDBJ whole genome shotgun (WGS) entry which is preliminary data.</text>
</comment>
<dbReference type="PIRSF" id="PIRSF006356">
    <property type="entry name" value="Arg_deiminase"/>
    <property type="match status" value="1"/>
</dbReference>
<evidence type="ECO:0000256" key="7">
    <source>
        <dbReference type="ARBA" id="ARBA00049429"/>
    </source>
</evidence>
<dbReference type="NCBIfam" id="TIGR01078">
    <property type="entry name" value="arcA"/>
    <property type="match status" value="1"/>
</dbReference>
<reference evidence="10 11" key="1">
    <citation type="submission" date="2015-03" db="EMBL/GenBank/DDBJ databases">
        <authorList>
            <person name="McCorrison J."/>
            <person name="Sanka R."/>
            <person name="Adams M."/>
            <person name="Brinkac L."/>
            <person name="Nierman W."/>
            <person name="Sutton G."/>
            <person name="Nelson K."/>
            <person name="Kiedrowski L."/>
            <person name="Guerrero D."/>
            <person name="Bonomo R."/>
        </authorList>
    </citation>
    <scope>NUCLEOTIDE SEQUENCE [LARGE SCALE GENOMIC DNA]</scope>
    <source>
        <strain evidence="10 11">35699</strain>
    </source>
</reference>
<dbReference type="InterPro" id="IPR003876">
    <property type="entry name" value="Arg_deiminase"/>
</dbReference>
<protein>
    <recommendedName>
        <fullName evidence="8">Arginine deiminase</fullName>
        <shortName evidence="8">ADI</shortName>
        <ecNumber evidence="8">3.5.3.6</ecNumber>
    </recommendedName>
    <alternativeName>
        <fullName evidence="8">Arginine dihydrolase</fullName>
        <shortName evidence="8">AD</shortName>
    </alternativeName>
</protein>
<dbReference type="UniPathway" id="UPA00254">
    <property type="reaction ID" value="UER00364"/>
</dbReference>
<name>A0A0F1BED5_9ENTR</name>
<evidence type="ECO:0000313" key="10">
    <source>
        <dbReference type="EMBL" id="KJN32656.1"/>
    </source>
</evidence>
<dbReference type="PANTHER" id="PTHR47271">
    <property type="entry name" value="ARGININE DEIMINASE"/>
    <property type="match status" value="1"/>
</dbReference>
<evidence type="ECO:0000256" key="1">
    <source>
        <dbReference type="ARBA" id="ARBA00004496"/>
    </source>
</evidence>
<keyword evidence="5 8" id="KW-0056">Arginine metabolism</keyword>
<keyword evidence="4 8" id="KW-0963">Cytoplasm</keyword>
<evidence type="ECO:0000256" key="6">
    <source>
        <dbReference type="ARBA" id="ARBA00022801"/>
    </source>
</evidence>
<comment type="similarity">
    <text evidence="3 8">Belongs to the arginine deiminase family.</text>
</comment>
<dbReference type="OrthoDB" id="9807502at2"/>
<dbReference type="FunFam" id="1.10.3930.10:FF:000002">
    <property type="entry name" value="Arginine deiminase"/>
    <property type="match status" value="1"/>
</dbReference>
<dbReference type="GO" id="GO:0019546">
    <property type="term" value="P:L-arginine deiminase pathway"/>
    <property type="evidence" value="ECO:0007669"/>
    <property type="project" value="UniProtKB-UniRule"/>
</dbReference>
<feature type="active site" description="Amidino-cysteine intermediate" evidence="8 9">
    <location>
        <position position="396"/>
    </location>
</feature>
<comment type="pathway">
    <text evidence="2 8">Amino-acid degradation; L-arginine degradation via ADI pathway; carbamoyl phosphate from L-arginine: step 1/2.</text>
</comment>
<keyword evidence="6 8" id="KW-0378">Hydrolase</keyword>
<dbReference type="PANTHER" id="PTHR47271:SF2">
    <property type="entry name" value="ARGININE DEIMINASE"/>
    <property type="match status" value="1"/>
</dbReference>
<proteinExistence type="inferred from homology"/>
<dbReference type="AlphaFoldDB" id="A0A0F1BED5"/>
<comment type="subcellular location">
    <subcellularLocation>
        <location evidence="1 8">Cytoplasm</location>
    </subcellularLocation>
</comment>
<evidence type="ECO:0000313" key="11">
    <source>
        <dbReference type="Proteomes" id="UP000033352"/>
    </source>
</evidence>
<organism evidence="10 11">
    <name type="scientific">Enterobacter sichuanensis</name>
    <dbReference type="NCBI Taxonomy" id="2071710"/>
    <lineage>
        <taxon>Bacteria</taxon>
        <taxon>Pseudomonadati</taxon>
        <taxon>Pseudomonadota</taxon>
        <taxon>Gammaproteobacteria</taxon>
        <taxon>Enterobacterales</taxon>
        <taxon>Enterobacteriaceae</taxon>
        <taxon>Enterobacter</taxon>
        <taxon>Enterobacter cloacae complex</taxon>
    </lineage>
</organism>
<dbReference type="Gene3D" id="1.10.3930.10">
    <property type="entry name" value="Arginine deiminase"/>
    <property type="match status" value="1"/>
</dbReference>
<dbReference type="SUPFAM" id="SSF55909">
    <property type="entry name" value="Pentein"/>
    <property type="match status" value="1"/>
</dbReference>
<dbReference type="Gene3D" id="3.75.10.10">
    <property type="entry name" value="L-arginine/glycine Amidinotransferase, Chain A"/>
    <property type="match status" value="1"/>
</dbReference>
<dbReference type="PATRIC" id="fig|1619248.3.peg.1379"/>
<evidence type="ECO:0000256" key="8">
    <source>
        <dbReference type="HAMAP-Rule" id="MF_00242"/>
    </source>
</evidence>